<dbReference type="EC" id="3.1.3.-" evidence="2"/>
<keyword evidence="2" id="KW-0378">Hydrolase</keyword>
<dbReference type="SUPFAM" id="SSF56784">
    <property type="entry name" value="HAD-like"/>
    <property type="match status" value="1"/>
</dbReference>
<dbReference type="EMBL" id="JASVEJ010000028">
    <property type="protein sequence ID" value="MDL5057291.1"/>
    <property type="molecule type" value="Genomic_DNA"/>
</dbReference>
<dbReference type="InterPro" id="IPR023214">
    <property type="entry name" value="HAD_sf"/>
</dbReference>
<dbReference type="Gene3D" id="3.40.50.1000">
    <property type="entry name" value="HAD superfamily/HAD-like"/>
    <property type="match status" value="1"/>
</dbReference>
<keyword evidence="1" id="KW-0175">Coiled coil</keyword>
<reference evidence="2 3" key="1">
    <citation type="submission" date="2023-06" db="EMBL/GenBank/DDBJ databases">
        <title>Whole genome sequence of Oscillatoria calcuttensis NRMC-F 0142.</title>
        <authorList>
            <person name="Shakena Fathima T."/>
            <person name="Muralitharan G."/>
            <person name="Thajuddin N."/>
        </authorList>
    </citation>
    <scope>NUCLEOTIDE SEQUENCE [LARGE SCALE GENOMIC DNA]</scope>
    <source>
        <strain evidence="2 3">NRMC-F 0142</strain>
    </source>
</reference>
<evidence type="ECO:0000313" key="3">
    <source>
        <dbReference type="Proteomes" id="UP001230986"/>
    </source>
</evidence>
<name>A0ABT7LZ55_9CYAN</name>
<feature type="coiled-coil region" evidence="1">
    <location>
        <begin position="101"/>
        <end position="128"/>
    </location>
</feature>
<dbReference type="Pfam" id="PF08282">
    <property type="entry name" value="Hydrolase_3"/>
    <property type="match status" value="2"/>
</dbReference>
<comment type="caution">
    <text evidence="2">The sequence shown here is derived from an EMBL/GenBank/DDBJ whole genome shotgun (WGS) entry which is preliminary data.</text>
</comment>
<proteinExistence type="predicted"/>
<dbReference type="NCBIfam" id="TIGR01484">
    <property type="entry name" value="HAD-SF-IIB"/>
    <property type="match status" value="1"/>
</dbReference>
<dbReference type="InterPro" id="IPR036412">
    <property type="entry name" value="HAD-like_sf"/>
</dbReference>
<protein>
    <submittedName>
        <fullName evidence="2">HAD family hydrolase</fullName>
        <ecNumber evidence="2">3.1.3.-</ecNumber>
    </submittedName>
</protein>
<organism evidence="2 3">
    <name type="scientific">Geitlerinema calcuttense NRMC-F 0142</name>
    <dbReference type="NCBI Taxonomy" id="2922238"/>
    <lineage>
        <taxon>Bacteria</taxon>
        <taxon>Bacillati</taxon>
        <taxon>Cyanobacteriota</taxon>
        <taxon>Cyanophyceae</taxon>
        <taxon>Geitlerinematales</taxon>
        <taxon>Geitlerinemataceae</taxon>
        <taxon>Geitlerinema</taxon>
    </lineage>
</organism>
<dbReference type="PANTHER" id="PTHR10000:SF8">
    <property type="entry name" value="HAD SUPERFAMILY HYDROLASE-LIKE, TYPE 3"/>
    <property type="match status" value="1"/>
</dbReference>
<dbReference type="GO" id="GO:0016787">
    <property type="term" value="F:hydrolase activity"/>
    <property type="evidence" value="ECO:0007669"/>
    <property type="project" value="UniProtKB-KW"/>
</dbReference>
<dbReference type="InterPro" id="IPR006379">
    <property type="entry name" value="HAD-SF_hydro_IIB"/>
</dbReference>
<evidence type="ECO:0000256" key="1">
    <source>
        <dbReference type="SAM" id="Coils"/>
    </source>
</evidence>
<keyword evidence="3" id="KW-1185">Reference proteome</keyword>
<dbReference type="Proteomes" id="UP001230986">
    <property type="component" value="Unassembled WGS sequence"/>
</dbReference>
<dbReference type="PANTHER" id="PTHR10000">
    <property type="entry name" value="PHOSPHOSERINE PHOSPHATASE"/>
    <property type="match status" value="1"/>
</dbReference>
<dbReference type="RefSeq" id="WP_286004479.1">
    <property type="nucleotide sequence ID" value="NZ_JASVEJ010000028.1"/>
</dbReference>
<dbReference type="Gene3D" id="3.90.1070.10">
    <property type="match status" value="1"/>
</dbReference>
<gene>
    <name evidence="2" type="ORF">QQ055_07410</name>
</gene>
<accession>A0ABT7LZ55</accession>
<sequence>MNTLSHDSHRNRQILQVFQAIHLVATDMDGTLTVGGKFTPALVQSFLDLAAVGQSVLIVTGRSAGWVSGLVSYLPIAGAIAENGGLFYQANSEQPILLTPIADLKAHRQQLREMFRQLQAEFPQLQESIDNAFRLTDWTFDVAGLSPDILDRLRDRTQQAGWGFTYSSVQCHIKPADQDKAKGLLQVLGHYFPNVSVSEVVTVGDSPNDSSLFNRDLFPHSVGVANVREYLDRLSERPRYITQSAEGLGFGELAKLLIAATQPETSTDLKEIVTDSLHFTNLSDLTQ</sequence>
<evidence type="ECO:0000313" key="2">
    <source>
        <dbReference type="EMBL" id="MDL5057291.1"/>
    </source>
</evidence>